<reference evidence="1" key="1">
    <citation type="submission" date="2020-06" db="EMBL/GenBank/DDBJ databases">
        <authorList>
            <consortium name="Plant Systems Biology data submission"/>
        </authorList>
    </citation>
    <scope>NUCLEOTIDE SEQUENCE</scope>
    <source>
        <strain evidence="1">D6</strain>
    </source>
</reference>
<evidence type="ECO:0000313" key="2">
    <source>
        <dbReference type="Proteomes" id="UP001153069"/>
    </source>
</evidence>
<name>A0A9N8F516_9STRA</name>
<accession>A0A9N8F516</accession>
<organism evidence="1 2">
    <name type="scientific">Seminavis robusta</name>
    <dbReference type="NCBI Taxonomy" id="568900"/>
    <lineage>
        <taxon>Eukaryota</taxon>
        <taxon>Sar</taxon>
        <taxon>Stramenopiles</taxon>
        <taxon>Ochrophyta</taxon>
        <taxon>Bacillariophyta</taxon>
        <taxon>Bacillariophyceae</taxon>
        <taxon>Bacillariophycidae</taxon>
        <taxon>Naviculales</taxon>
        <taxon>Naviculaceae</taxon>
        <taxon>Seminavis</taxon>
    </lineage>
</organism>
<dbReference type="OrthoDB" id="54551at2759"/>
<keyword evidence="2" id="KW-1185">Reference proteome</keyword>
<dbReference type="Proteomes" id="UP001153069">
    <property type="component" value="Unassembled WGS sequence"/>
</dbReference>
<dbReference type="EMBL" id="CAICTM010004083">
    <property type="protein sequence ID" value="CAB9531834.1"/>
    <property type="molecule type" value="Genomic_DNA"/>
</dbReference>
<protein>
    <submittedName>
        <fullName evidence="1">Uncharacterized protein</fullName>
    </submittedName>
</protein>
<sequence length="104" mass="11118">MAAALTITQEELKAIMREAMQAALSQVNPATTPTFSAVPGGGDQTKAWDLTSDKGMKYFAQATKAPDTLFDGTIEKLHHFLGLVKKRATTYGMMSVIGNIGVGR</sequence>
<evidence type="ECO:0000313" key="1">
    <source>
        <dbReference type="EMBL" id="CAB9531834.1"/>
    </source>
</evidence>
<dbReference type="AlphaFoldDB" id="A0A9N8F516"/>
<comment type="caution">
    <text evidence="1">The sequence shown here is derived from an EMBL/GenBank/DDBJ whole genome shotgun (WGS) entry which is preliminary data.</text>
</comment>
<gene>
    <name evidence="1" type="ORF">SEMRO_4085_G352810.1</name>
</gene>
<proteinExistence type="predicted"/>